<evidence type="ECO:0000256" key="2">
    <source>
        <dbReference type="SAM" id="Phobius"/>
    </source>
</evidence>
<dbReference type="PROSITE" id="PS51257">
    <property type="entry name" value="PROKAR_LIPOPROTEIN"/>
    <property type="match status" value="1"/>
</dbReference>
<dbReference type="PATRIC" id="fig|411483.3.peg.127"/>
<evidence type="ECO:0000313" key="4">
    <source>
        <dbReference type="EMBL" id="EEU98201.1"/>
    </source>
</evidence>
<accession>C7H1J1</accession>
<feature type="region of interest" description="Disordered" evidence="1">
    <location>
        <begin position="537"/>
        <end position="557"/>
    </location>
</feature>
<comment type="caution">
    <text evidence="4">The sequence shown here is derived from an EMBL/GenBank/DDBJ whole genome shotgun (WGS) entry which is preliminary data.</text>
</comment>
<feature type="chain" id="PRO_5043859133" evidence="3">
    <location>
        <begin position="29"/>
        <end position="1543"/>
    </location>
</feature>
<feature type="compositionally biased region" description="Low complexity" evidence="1">
    <location>
        <begin position="254"/>
        <end position="275"/>
    </location>
</feature>
<keyword evidence="3" id="KW-0732">Signal</keyword>
<dbReference type="Proteomes" id="UP000004619">
    <property type="component" value="Unassembled WGS sequence"/>
</dbReference>
<gene>
    <name evidence="4" type="ORF">FAEPRAA2165_00129</name>
</gene>
<evidence type="ECO:0000313" key="5">
    <source>
        <dbReference type="Proteomes" id="UP000004619"/>
    </source>
</evidence>
<organism evidence="4 5">
    <name type="scientific">Faecalibacterium duncaniae (strain DSM 17677 / JCM 31915 / A2-165)</name>
    <name type="common">Faecalibacterium prausnitzii</name>
    <dbReference type="NCBI Taxonomy" id="411483"/>
    <lineage>
        <taxon>Bacteria</taxon>
        <taxon>Bacillati</taxon>
        <taxon>Bacillota</taxon>
        <taxon>Clostridia</taxon>
        <taxon>Eubacteriales</taxon>
        <taxon>Oscillospiraceae</taxon>
        <taxon>Faecalibacterium</taxon>
    </lineage>
</organism>
<protein>
    <submittedName>
        <fullName evidence="4">Phage tail component domain protein</fullName>
    </submittedName>
</protein>
<evidence type="ECO:0000256" key="1">
    <source>
        <dbReference type="SAM" id="MobiDB-lite"/>
    </source>
</evidence>
<feature type="compositionally biased region" description="Basic and acidic residues" evidence="1">
    <location>
        <begin position="61"/>
        <end position="74"/>
    </location>
</feature>
<feature type="transmembrane region" description="Helical" evidence="2">
    <location>
        <begin position="1511"/>
        <end position="1530"/>
    </location>
</feature>
<feature type="region of interest" description="Disordered" evidence="1">
    <location>
        <begin position="1110"/>
        <end position="1139"/>
    </location>
</feature>
<feature type="compositionally biased region" description="Low complexity" evidence="1">
    <location>
        <begin position="116"/>
        <end position="135"/>
    </location>
</feature>
<keyword evidence="2" id="KW-0812">Transmembrane</keyword>
<keyword evidence="2" id="KW-1133">Transmembrane helix</keyword>
<feature type="compositionally biased region" description="Basic and acidic residues" evidence="1">
    <location>
        <begin position="214"/>
        <end position="223"/>
    </location>
</feature>
<dbReference type="HOGENOM" id="CLU_246714_0_0_9"/>
<feature type="signal peptide" evidence="3">
    <location>
        <begin position="1"/>
        <end position="28"/>
    </location>
</feature>
<feature type="compositionally biased region" description="Basic and acidic residues" evidence="1">
    <location>
        <begin position="34"/>
        <end position="50"/>
    </location>
</feature>
<feature type="compositionally biased region" description="Basic and acidic residues" evidence="1">
    <location>
        <begin position="1115"/>
        <end position="1134"/>
    </location>
</feature>
<sequence length="1543" mass="168607">MTNKKLKMAAMSVALTACVAASPLAANADAPEAAPEKKEPVAEETKKEENTAEPQVNQEAKNAHETLKDAEVKYNKNPTTNPDGSQKLDGVIVTNPEGSGETGGETNPNPNPNPNPDSSETDPNPNPDSSETKPGGETGSGETGGETNPNPGSGETNPNPNPDSGETNPNPNPDSGETDPNPNPGSGETGSGETGGTTDPEQKKPEEVVIGTAEKTEKSETNVETKPNPGAEPIVDTTTPPTVEKNPDGSTTITQPTVTPGKETTTTTGSGTATGNLNEKEEEVPKKNIDLTKELGEKPDISWNIEKGADAVNGYKVEDVTNSEDGNQQTLKLRKEEKTTAEMTAEDIAKLVDAEKPTVNPDGTYTLTRTETILDAEGNPQTRTTYITIQDNKVTTKTTTELTITRQKAEQDGSESFRDEVTYPSIQIKDGDKVVETIQPEDLEKMLKGTGADDGIHYTAPDGKEYVIQVGPESEGTPLSNAEIVDRLKKDGNKNYELGADGEIYYTTPHKEKVKLDVTQNELLRRSLTYKVTLKTTEKGDPGTAGEQTATENAKRDATRDALTKAVDKLGIEDTATASQLKAKISGLTITQEQLDKGGTFEVTLEDGTKYTLTYSAAEVTVTPGTPTTEKPDISNPENVKDVKDHTVTGTAYVTKGTISWTETGKDGEYTVTTGDASVLNVPEEAKKNYDADGNFLGYTLTSTDNEGNTVTTTYTITSGNTSSMTDEQRKELAVQALMKEKGFSTQAELEAAGYTNIRLVGDASTVTWTVTQTTQKKTDKTDKLDETIRYDGDKNWTIAEDGSTLTYGDDVYEMKDGKFTRTAIEDGKTVTYTATEQTQTNEELTDDEAREMLAKRFEVNADDIKLNGNTATFTKDGAPVTVDCANLKKRTLKIERSEAASVQKTVVVTDEATLNAAYEELWDEIVAKKKGLGKDETLFVGDIEITDTGEAVKTEVIKYIRTKVTQADMTPEQLKEALKKQAEAAKTHMVKVNEGTKYEETLPNYYAGDKADIYYKTKDGQRLEWYQVEKDKNGYYYLQWNGGFDWEKVYVEKVEVKPTNIKHLDLASGAQLEKQDGTSTDCVLVNPTLKWNYEADKLVDNDPSNTDVGLDSKISFDNEGGKGPGHYEYERGENNNPNQSAFYKVTGTVVYDVVKENGKVKLFGSSNAAFNAYLEETGQTETYRNLGWWEKKAFREKIKQTYIVEIGSSDSNPNSPSGYQVYTQSADMTAYGYMTRDANTCINRTYKRQDGTWEYVGGYDLMISKLVQTKEGKVVGETESKVKNIFAPLSIRTSTDYTHRSMKLTQMTTVTTQQTEEKRTDLGGSQETVKYLYDQEMTETPITKENKVEGTGKGHYKSFTNLIRNIFNGEGTGTVEGGFIKYEYHTEKDKEGNPVPFEADKMVVTTKQDAEVHYTFTSQESRDVWIKGYTQTVVPPVNPGPDSPELPPVEDAKPATAPAPAPENPVLPVVQDARPDPAPTPAPTPAPAPETPVLPAVQDAKLIQTGTSGWLADLMLGAGMVLSAAGYWMERKRKAMFYKSQH</sequence>
<feature type="region of interest" description="Disordered" evidence="1">
    <location>
        <begin position="26"/>
        <end position="286"/>
    </location>
</feature>
<keyword evidence="5" id="KW-1185">Reference proteome</keyword>
<reference evidence="4" key="1">
    <citation type="submission" date="2009-08" db="EMBL/GenBank/DDBJ databases">
        <authorList>
            <person name="Weinstock G."/>
            <person name="Sodergren E."/>
            <person name="Clifton S."/>
            <person name="Fulton L."/>
            <person name="Fulton B."/>
            <person name="Courtney L."/>
            <person name="Fronick C."/>
            <person name="Harrison M."/>
            <person name="Strong C."/>
            <person name="Farmer C."/>
            <person name="Delahaunty K."/>
            <person name="Markovic C."/>
            <person name="Hall O."/>
            <person name="Minx P."/>
            <person name="Tomlinson C."/>
            <person name="Mitreva M."/>
            <person name="Nelson J."/>
            <person name="Hou S."/>
            <person name="Wollam A."/>
            <person name="Pepin K.H."/>
            <person name="Johnson M."/>
            <person name="Bhonagiri V."/>
            <person name="Nash W.E."/>
            <person name="Warren W."/>
            <person name="Chinwalla A."/>
            <person name="Mardis E.R."/>
            <person name="Wilson R.K."/>
        </authorList>
    </citation>
    <scope>NUCLEOTIDE SEQUENCE [LARGE SCALE GENOMIC DNA]</scope>
    <source>
        <strain evidence="4">A2-165</strain>
    </source>
</reference>
<feature type="compositionally biased region" description="Pro residues" evidence="1">
    <location>
        <begin position="1477"/>
        <end position="1493"/>
    </location>
</feature>
<feature type="compositionally biased region" description="Polar residues" evidence="1">
    <location>
        <begin position="148"/>
        <end position="180"/>
    </location>
</feature>
<dbReference type="EMBL" id="ACOP02000003">
    <property type="protein sequence ID" value="EEU98201.1"/>
    <property type="molecule type" value="Genomic_DNA"/>
</dbReference>
<feature type="region of interest" description="Disordered" evidence="1">
    <location>
        <begin position="1436"/>
        <end position="1493"/>
    </location>
</feature>
<evidence type="ECO:0000256" key="3">
    <source>
        <dbReference type="SAM" id="SignalP"/>
    </source>
</evidence>
<feature type="compositionally biased region" description="Pro residues" evidence="1">
    <location>
        <begin position="1437"/>
        <end position="1448"/>
    </location>
</feature>
<name>C7H1J1_FAED2</name>
<dbReference type="RefSeq" id="WP_005928761.1">
    <property type="nucleotide sequence ID" value="NZ_CP022479.1"/>
</dbReference>
<dbReference type="OrthoDB" id="5491608at2"/>
<proteinExistence type="predicted"/>
<dbReference type="STRING" id="411483.FAEPRAA2165_00129"/>
<keyword evidence="2" id="KW-0472">Membrane</keyword>
<dbReference type="GeneID" id="90658815"/>